<evidence type="ECO:0000313" key="2">
    <source>
        <dbReference type="EMBL" id="GAA6146515.1"/>
    </source>
</evidence>
<evidence type="ECO:0000313" key="3">
    <source>
        <dbReference type="Proteomes" id="UP001481413"/>
    </source>
</evidence>
<dbReference type="InterPro" id="IPR012334">
    <property type="entry name" value="Pectin_lyas_fold"/>
</dbReference>
<comment type="caution">
    <text evidence="2">The sequence shown here is derived from an EMBL/GenBank/DDBJ whole genome shotgun (WGS) entry which is preliminary data.</text>
</comment>
<keyword evidence="1" id="KW-0732">Signal</keyword>
<proteinExistence type="predicted"/>
<evidence type="ECO:0000256" key="1">
    <source>
        <dbReference type="SAM" id="SignalP"/>
    </source>
</evidence>
<dbReference type="SUPFAM" id="SSF51126">
    <property type="entry name" value="Pectin lyase-like"/>
    <property type="match status" value="1"/>
</dbReference>
<dbReference type="EMBL" id="BAABWH010000008">
    <property type="protein sequence ID" value="GAA6146515.1"/>
    <property type="molecule type" value="Genomic_DNA"/>
</dbReference>
<organism evidence="2 3">
    <name type="scientific">Thalassolituus maritimus</name>
    <dbReference type="NCBI Taxonomy" id="484498"/>
    <lineage>
        <taxon>Bacteria</taxon>
        <taxon>Pseudomonadati</taxon>
        <taxon>Pseudomonadota</taxon>
        <taxon>Gammaproteobacteria</taxon>
        <taxon>Oceanospirillales</taxon>
        <taxon>Oceanospirillaceae</taxon>
        <taxon>Thalassolituus</taxon>
    </lineage>
</organism>
<protein>
    <recommendedName>
        <fullName evidence="4">Right handed beta helix domain-containing protein</fullName>
    </recommendedName>
</protein>
<dbReference type="InterPro" id="IPR011050">
    <property type="entry name" value="Pectin_lyase_fold/virulence"/>
</dbReference>
<evidence type="ECO:0008006" key="4">
    <source>
        <dbReference type="Google" id="ProtNLM"/>
    </source>
</evidence>
<feature type="signal peptide" evidence="1">
    <location>
        <begin position="1"/>
        <end position="23"/>
    </location>
</feature>
<sequence length="580" mass="64845">MTFYPGKLSAIAVLSTISLMTNADYVDTDIINANNMSEVGFSLYGKGITLSGNAYQFPEVGHYCSTKTLVGDFKAGDIVTLRLDEQEALDNSLALRLLTWGAGQYKGFGGRTGEAKLTGELAFDVSTISVGFCRYHNKDFGAFELSTFNVVHTQDVIEAEHNSVAESSELVPVYPSCREYSRGREEQIFVLDDSEPRTLQQLFSDGTIQPGATVILRRHESALSLHAGHKQLLDEKAPWITIVGEQGASIGSINLAYVKNIRFSGLDISRETTGYLVSTYATENIIFDRNYITGGYDYETWDSHKWKNVANGMMLRRGKCSTAYRNELANLRMGIETYVRDYNMSQEVQSLKVLLKNNLIKNISADFMRPIGSDITIDGNIGLDHYVSVEDGDANHDDFIQGFAYPLGTEFDNVKIINNFYQSSTDISRPYQSEGQGIVIFDGLYTNFLIENNTVISDHWHGITVYWGRDGVIKNNTVMALDDTTGRYMWIQSEKDKSGKYNPENVVVTNNVANRFRLNANTVGRDNVTVNRVEVADHLVEFSPYELTFDAALKEDSLYYQESIGSSLTSVEKSLDEILK</sequence>
<feature type="chain" id="PRO_5046890694" description="Right handed beta helix domain-containing protein" evidence="1">
    <location>
        <begin position="24"/>
        <end position="580"/>
    </location>
</feature>
<dbReference type="Gene3D" id="2.160.20.10">
    <property type="entry name" value="Single-stranded right-handed beta-helix, Pectin lyase-like"/>
    <property type="match status" value="1"/>
</dbReference>
<dbReference type="RefSeq" id="WP_353295737.1">
    <property type="nucleotide sequence ID" value="NZ_BAABWH010000008.1"/>
</dbReference>
<accession>A0ABQ0A279</accession>
<dbReference type="Proteomes" id="UP001481413">
    <property type="component" value="Unassembled WGS sequence"/>
</dbReference>
<reference evidence="2 3" key="1">
    <citation type="submission" date="2024-04" db="EMBL/GenBank/DDBJ databases">
        <title>Draft genome sequence of Thalassolituus maritimus NBRC 116585.</title>
        <authorList>
            <person name="Miyakawa T."/>
            <person name="Kusuya Y."/>
            <person name="Miura T."/>
        </authorList>
    </citation>
    <scope>NUCLEOTIDE SEQUENCE [LARGE SCALE GENOMIC DNA]</scope>
    <source>
        <strain evidence="2 3">5NW40-0001</strain>
    </source>
</reference>
<name>A0ABQ0A279_9GAMM</name>
<keyword evidence="3" id="KW-1185">Reference proteome</keyword>
<gene>
    <name evidence="2" type="ORF">NBRC116585_26330</name>
</gene>